<keyword evidence="12" id="KW-1185">Reference proteome</keyword>
<dbReference type="PANTHER" id="PTHR15441:SF2">
    <property type="entry name" value="RIBONUCLEASE P_MRP PROTEIN SUBUNIT POP5"/>
    <property type="match status" value="1"/>
</dbReference>
<dbReference type="FunFam" id="3.30.70.3250:FF:000004">
    <property type="entry name" value="Ribonuclease P/MRP protein subunit POP5"/>
    <property type="match status" value="1"/>
</dbReference>
<dbReference type="Proteomes" id="UP001301769">
    <property type="component" value="Unassembled WGS sequence"/>
</dbReference>
<dbReference type="GO" id="GO:0000460">
    <property type="term" value="P:maturation of 5.8S rRNA"/>
    <property type="evidence" value="ECO:0007669"/>
    <property type="project" value="UniProtKB-ARBA"/>
</dbReference>
<evidence type="ECO:0000256" key="6">
    <source>
        <dbReference type="ARBA" id="ARBA00022801"/>
    </source>
</evidence>
<evidence type="ECO:0000256" key="10">
    <source>
        <dbReference type="SAM" id="MobiDB-lite"/>
    </source>
</evidence>
<dbReference type="Pfam" id="PF01900">
    <property type="entry name" value="RNase_P_Rpp14"/>
    <property type="match status" value="1"/>
</dbReference>
<proteinExistence type="inferred from homology"/>
<comment type="catalytic activity">
    <reaction evidence="1">
        <text>Endonucleolytic cleavage of RNA, removing 5'-extranucleotides from tRNA precursor.</text>
        <dbReference type="EC" id="3.1.26.5"/>
    </reaction>
</comment>
<gene>
    <name evidence="11" type="ORF">QBC37DRAFT_28505</name>
</gene>
<dbReference type="PANTHER" id="PTHR15441">
    <property type="entry name" value="RIBONUCLEASE P PROTEIN SUBUNIT P14"/>
    <property type="match status" value="1"/>
</dbReference>
<dbReference type="GO" id="GO:0033204">
    <property type="term" value="F:ribonuclease P RNA binding"/>
    <property type="evidence" value="ECO:0007669"/>
    <property type="project" value="TreeGrafter"/>
</dbReference>
<dbReference type="EC" id="3.1.26.5" evidence="4"/>
<evidence type="ECO:0000256" key="2">
    <source>
        <dbReference type="ARBA" id="ARBA00004123"/>
    </source>
</evidence>
<comment type="function">
    <text evidence="9">Component of ribonuclease P, a protein complex that generates mature tRNA molecules by cleaving their 5'-ends. Also a component of RNase MRP, which cleaves pre-rRNA sequences.</text>
</comment>
<organism evidence="11 12">
    <name type="scientific">Rhypophila decipiens</name>
    <dbReference type="NCBI Taxonomy" id="261697"/>
    <lineage>
        <taxon>Eukaryota</taxon>
        <taxon>Fungi</taxon>
        <taxon>Dikarya</taxon>
        <taxon>Ascomycota</taxon>
        <taxon>Pezizomycotina</taxon>
        <taxon>Sordariomycetes</taxon>
        <taxon>Sordariomycetidae</taxon>
        <taxon>Sordariales</taxon>
        <taxon>Naviculisporaceae</taxon>
        <taxon>Rhypophila</taxon>
    </lineage>
</organism>
<accession>A0AAN7B4M2</accession>
<dbReference type="GO" id="GO:0004526">
    <property type="term" value="F:ribonuclease P activity"/>
    <property type="evidence" value="ECO:0007669"/>
    <property type="project" value="UniProtKB-EC"/>
</dbReference>
<dbReference type="Gene3D" id="3.30.70.3250">
    <property type="entry name" value="Ribonuclease P, Pop5 subunit"/>
    <property type="match status" value="1"/>
</dbReference>
<evidence type="ECO:0000256" key="3">
    <source>
        <dbReference type="ARBA" id="ARBA00010800"/>
    </source>
</evidence>
<evidence type="ECO:0000256" key="9">
    <source>
        <dbReference type="ARBA" id="ARBA00055200"/>
    </source>
</evidence>
<feature type="region of interest" description="Disordered" evidence="10">
    <location>
        <begin position="185"/>
        <end position="211"/>
    </location>
</feature>
<dbReference type="EMBL" id="MU858167">
    <property type="protein sequence ID" value="KAK4210743.1"/>
    <property type="molecule type" value="Genomic_DNA"/>
</dbReference>
<keyword evidence="6" id="KW-0378">Hydrolase</keyword>
<evidence type="ECO:0000256" key="5">
    <source>
        <dbReference type="ARBA" id="ARBA00022694"/>
    </source>
</evidence>
<dbReference type="GO" id="GO:0000172">
    <property type="term" value="C:ribonuclease MRP complex"/>
    <property type="evidence" value="ECO:0007669"/>
    <property type="project" value="TreeGrafter"/>
</dbReference>
<dbReference type="GO" id="GO:0005730">
    <property type="term" value="C:nucleolus"/>
    <property type="evidence" value="ECO:0007669"/>
    <property type="project" value="TreeGrafter"/>
</dbReference>
<evidence type="ECO:0000256" key="4">
    <source>
        <dbReference type="ARBA" id="ARBA00012179"/>
    </source>
</evidence>
<dbReference type="SUPFAM" id="SSF160350">
    <property type="entry name" value="Rnp2-like"/>
    <property type="match status" value="1"/>
</dbReference>
<comment type="subcellular location">
    <subcellularLocation>
        <location evidence="2">Nucleus</location>
    </subcellularLocation>
</comment>
<dbReference type="GO" id="GO:0001682">
    <property type="term" value="P:tRNA 5'-leader removal"/>
    <property type="evidence" value="ECO:0007669"/>
    <property type="project" value="InterPro"/>
</dbReference>
<evidence type="ECO:0000256" key="7">
    <source>
        <dbReference type="ARBA" id="ARBA00023242"/>
    </source>
</evidence>
<evidence type="ECO:0000313" key="11">
    <source>
        <dbReference type="EMBL" id="KAK4210743.1"/>
    </source>
</evidence>
<dbReference type="InterPro" id="IPR002759">
    <property type="entry name" value="Pop5/Rpp14/Rnp2-like"/>
</dbReference>
<evidence type="ECO:0000256" key="1">
    <source>
        <dbReference type="ARBA" id="ARBA00000928"/>
    </source>
</evidence>
<keyword evidence="5" id="KW-0819">tRNA processing</keyword>
<comment type="similarity">
    <text evidence="3">Belongs to the eukaryotic/archaeal RNase P protein component 2 family.</text>
</comment>
<sequence length="211" mass="23120">MVRLKDRYLLVNIVYSDTPGAATKKQTGKVGQQQQQQQEPVSDLLLFNQPTIGDLTSQMLLKAIRSQVNSLFGDCGSGAVDRRLQVKYLSPATSTFILLVSRAYYRLVWAALSFMDSVPTRNGRRCIYRVVRVSGTIRKVEEDAIRRARLLILAAKREMAGEQAGTALDALFGGSGGKDVARSLTNVVDQDVNDDDDDNGSTAEDAEMSDG</sequence>
<reference evidence="11" key="2">
    <citation type="submission" date="2023-05" db="EMBL/GenBank/DDBJ databases">
        <authorList>
            <consortium name="Lawrence Berkeley National Laboratory"/>
            <person name="Steindorff A."/>
            <person name="Hensen N."/>
            <person name="Bonometti L."/>
            <person name="Westerberg I."/>
            <person name="Brannstrom I.O."/>
            <person name="Guillou S."/>
            <person name="Cros-Aarteil S."/>
            <person name="Calhoun S."/>
            <person name="Haridas S."/>
            <person name="Kuo A."/>
            <person name="Mondo S."/>
            <person name="Pangilinan J."/>
            <person name="Riley R."/>
            <person name="Labutti K."/>
            <person name="Andreopoulos B."/>
            <person name="Lipzen A."/>
            <person name="Chen C."/>
            <person name="Yanf M."/>
            <person name="Daum C."/>
            <person name="Ng V."/>
            <person name="Clum A."/>
            <person name="Ohm R."/>
            <person name="Martin F."/>
            <person name="Silar P."/>
            <person name="Natvig D."/>
            <person name="Lalanne C."/>
            <person name="Gautier V."/>
            <person name="Ament-Velasquez S.L."/>
            <person name="Kruys A."/>
            <person name="Hutchinson M.I."/>
            <person name="Powell A.J."/>
            <person name="Barry K."/>
            <person name="Miller A.N."/>
            <person name="Grigoriev I.V."/>
            <person name="Debuchy R."/>
            <person name="Gladieux P."/>
            <person name="Thoren M.H."/>
            <person name="Johannesson H."/>
        </authorList>
    </citation>
    <scope>NUCLEOTIDE SEQUENCE</scope>
    <source>
        <strain evidence="11">PSN293</strain>
    </source>
</reference>
<reference evidence="11" key="1">
    <citation type="journal article" date="2023" name="Mol. Phylogenet. Evol.">
        <title>Genome-scale phylogeny and comparative genomics of the fungal order Sordariales.</title>
        <authorList>
            <person name="Hensen N."/>
            <person name="Bonometti L."/>
            <person name="Westerberg I."/>
            <person name="Brannstrom I.O."/>
            <person name="Guillou S."/>
            <person name="Cros-Aarteil S."/>
            <person name="Calhoun S."/>
            <person name="Haridas S."/>
            <person name="Kuo A."/>
            <person name="Mondo S."/>
            <person name="Pangilinan J."/>
            <person name="Riley R."/>
            <person name="LaButti K."/>
            <person name="Andreopoulos B."/>
            <person name="Lipzen A."/>
            <person name="Chen C."/>
            <person name="Yan M."/>
            <person name="Daum C."/>
            <person name="Ng V."/>
            <person name="Clum A."/>
            <person name="Steindorff A."/>
            <person name="Ohm R.A."/>
            <person name="Martin F."/>
            <person name="Silar P."/>
            <person name="Natvig D.O."/>
            <person name="Lalanne C."/>
            <person name="Gautier V."/>
            <person name="Ament-Velasquez S.L."/>
            <person name="Kruys A."/>
            <person name="Hutchinson M.I."/>
            <person name="Powell A.J."/>
            <person name="Barry K."/>
            <person name="Miller A.N."/>
            <person name="Grigoriev I.V."/>
            <person name="Debuchy R."/>
            <person name="Gladieux P."/>
            <person name="Hiltunen Thoren M."/>
            <person name="Johannesson H."/>
        </authorList>
    </citation>
    <scope>NUCLEOTIDE SEQUENCE</scope>
    <source>
        <strain evidence="11">PSN293</strain>
    </source>
</reference>
<evidence type="ECO:0000313" key="12">
    <source>
        <dbReference type="Proteomes" id="UP001301769"/>
    </source>
</evidence>
<dbReference type="AlphaFoldDB" id="A0AAN7B4M2"/>
<comment type="caution">
    <text evidence="11">The sequence shown here is derived from an EMBL/GenBank/DDBJ whole genome shotgun (WGS) entry which is preliminary data.</text>
</comment>
<evidence type="ECO:0000256" key="8">
    <source>
        <dbReference type="ARBA" id="ARBA00044198"/>
    </source>
</evidence>
<dbReference type="GO" id="GO:0030681">
    <property type="term" value="C:multimeric ribonuclease P complex"/>
    <property type="evidence" value="ECO:0007669"/>
    <property type="project" value="TreeGrafter"/>
</dbReference>
<keyword evidence="7" id="KW-0539">Nucleus</keyword>
<protein>
    <recommendedName>
        <fullName evidence="8">Ribonuclease P/MRP protein subunit POP5</fullName>
        <ecNumber evidence="4">3.1.26.5</ecNumber>
    </recommendedName>
</protein>
<name>A0AAN7B4M2_9PEZI</name>
<dbReference type="InterPro" id="IPR038085">
    <property type="entry name" value="Rnp2-like_sf"/>
</dbReference>
<feature type="compositionally biased region" description="Acidic residues" evidence="10">
    <location>
        <begin position="191"/>
        <end position="211"/>
    </location>
</feature>